<dbReference type="Proteomes" id="UP000199595">
    <property type="component" value="Unassembled WGS sequence"/>
</dbReference>
<dbReference type="SUPFAM" id="SSF51971">
    <property type="entry name" value="Nucleotide-binding domain"/>
    <property type="match status" value="1"/>
</dbReference>
<evidence type="ECO:0000313" key="3">
    <source>
        <dbReference type="Proteomes" id="UP000199595"/>
    </source>
</evidence>
<dbReference type="InterPro" id="IPR036188">
    <property type="entry name" value="FAD/NAD-bd_sf"/>
</dbReference>
<keyword evidence="3" id="KW-1185">Reference proteome</keyword>
<organism evidence="2 3">
    <name type="scientific">Lutibacter oricola</name>
    <dbReference type="NCBI Taxonomy" id="762486"/>
    <lineage>
        <taxon>Bacteria</taxon>
        <taxon>Pseudomonadati</taxon>
        <taxon>Bacteroidota</taxon>
        <taxon>Flavobacteriia</taxon>
        <taxon>Flavobacteriales</taxon>
        <taxon>Flavobacteriaceae</taxon>
        <taxon>Lutibacter</taxon>
    </lineage>
</organism>
<dbReference type="AlphaFoldDB" id="A0A1H3BC19"/>
<dbReference type="Gene3D" id="3.30.9.10">
    <property type="entry name" value="D-Amino Acid Oxidase, subunit A, domain 2"/>
    <property type="match status" value="1"/>
</dbReference>
<dbReference type="STRING" id="762486.SAMN05444411_10578"/>
<dbReference type="PANTHER" id="PTHR13847">
    <property type="entry name" value="SARCOSINE DEHYDROGENASE-RELATED"/>
    <property type="match status" value="1"/>
</dbReference>
<evidence type="ECO:0000259" key="1">
    <source>
        <dbReference type="Pfam" id="PF01266"/>
    </source>
</evidence>
<dbReference type="GO" id="GO:0005737">
    <property type="term" value="C:cytoplasm"/>
    <property type="evidence" value="ECO:0007669"/>
    <property type="project" value="TreeGrafter"/>
</dbReference>
<dbReference type="EMBL" id="FNNJ01000005">
    <property type="protein sequence ID" value="SDX39456.1"/>
    <property type="molecule type" value="Genomic_DNA"/>
</dbReference>
<reference evidence="2 3" key="1">
    <citation type="submission" date="2016-10" db="EMBL/GenBank/DDBJ databases">
        <authorList>
            <person name="de Groot N.N."/>
        </authorList>
    </citation>
    <scope>NUCLEOTIDE SEQUENCE [LARGE SCALE GENOMIC DNA]</scope>
    <source>
        <strain evidence="2 3">DSM 24956</strain>
    </source>
</reference>
<evidence type="ECO:0000313" key="2">
    <source>
        <dbReference type="EMBL" id="SDX39456.1"/>
    </source>
</evidence>
<dbReference type="Gene3D" id="3.50.50.60">
    <property type="entry name" value="FAD/NAD(P)-binding domain"/>
    <property type="match status" value="1"/>
</dbReference>
<feature type="domain" description="FAD dependent oxidoreductase" evidence="1">
    <location>
        <begin position="4"/>
        <end position="326"/>
    </location>
</feature>
<name>A0A1H3BC19_9FLAO</name>
<dbReference type="InterPro" id="IPR006076">
    <property type="entry name" value="FAD-dep_OxRdtase"/>
</dbReference>
<dbReference type="OrthoDB" id="214253at2"/>
<sequence>MNVDYIIVGLGLAGLAFVKELEKNKKTFVVFENESQNSSLVAGGMYNPVILKRFTPVWNGIEQIETALPFYAELEKQFKKKYHYKVDIYRIFKSIEEQNNWFVASDKPKLSPYMSVDLIQKKYKGIESEYGFGKLVNTGRIDSNQLIKDYRNYLLENNLLIKQEFKHNAIEQKEDGIIYESISAKKIVFCEGFGLKQNPFFNKLPMQEAKGELLTIYAPNLNVDFLVKAAVFVMPLGDNLYKVGATFNWKDKTKVPTKEGKFELVSKLDTFINVPYKIVDHLAGIRPTINDRRPIIGKHPLHTNLAVLNGLGTRGVIIAPTMANMLYNHLEFNAEITSDVSINRFAKLF</sequence>
<protein>
    <submittedName>
        <fullName evidence="2">Glycine/D-amino acid oxidase</fullName>
    </submittedName>
</protein>
<accession>A0A1H3BC19</accession>
<dbReference type="Pfam" id="PF01266">
    <property type="entry name" value="DAO"/>
    <property type="match status" value="1"/>
</dbReference>
<proteinExistence type="predicted"/>
<gene>
    <name evidence="2" type="ORF">SAMN05444411_10578</name>
</gene>
<dbReference type="RefSeq" id="WP_090123276.1">
    <property type="nucleotide sequence ID" value="NZ_FNNJ01000005.1"/>
</dbReference>